<dbReference type="InterPro" id="IPR022635">
    <property type="entry name" value="DNA_polIII_beta_C"/>
</dbReference>
<evidence type="ECO:0000256" key="5">
    <source>
        <dbReference type="ARBA" id="ARBA00022490"/>
    </source>
</evidence>
<feature type="domain" description="DNA polymerase III beta sliding clamp C-terminal" evidence="13">
    <location>
        <begin position="255"/>
        <end position="371"/>
    </location>
</feature>
<dbReference type="Gene3D" id="3.70.10.10">
    <property type="match status" value="1"/>
</dbReference>
<dbReference type="InterPro" id="IPR046938">
    <property type="entry name" value="DNA_clamp_sf"/>
</dbReference>
<proteinExistence type="inferred from homology"/>
<feature type="domain" description="DNA polymerase III beta sliding clamp central" evidence="12">
    <location>
        <begin position="141"/>
        <end position="248"/>
    </location>
</feature>
<accession>A0A6M4JBB0</accession>
<evidence type="ECO:0000313" key="14">
    <source>
        <dbReference type="EMBL" id="QJR44283.1"/>
    </source>
</evidence>
<evidence type="ECO:0000259" key="12">
    <source>
        <dbReference type="Pfam" id="PF02767"/>
    </source>
</evidence>
<dbReference type="CDD" id="cd00140">
    <property type="entry name" value="beta_clamp"/>
    <property type="match status" value="1"/>
</dbReference>
<evidence type="ECO:0000256" key="6">
    <source>
        <dbReference type="ARBA" id="ARBA00022679"/>
    </source>
</evidence>
<evidence type="ECO:0000256" key="1">
    <source>
        <dbReference type="ARBA" id="ARBA00002266"/>
    </source>
</evidence>
<dbReference type="GO" id="GO:0009360">
    <property type="term" value="C:DNA polymerase III complex"/>
    <property type="evidence" value="ECO:0007669"/>
    <property type="project" value="InterPro"/>
</dbReference>
<gene>
    <name evidence="14" type="primary">dnaN</name>
    <name evidence="14" type="ORF">HLA92_02465</name>
</gene>
<evidence type="ECO:0000256" key="7">
    <source>
        <dbReference type="ARBA" id="ARBA00022695"/>
    </source>
</evidence>
<dbReference type="InterPro" id="IPR022634">
    <property type="entry name" value="DNA_polIII_beta_N"/>
</dbReference>
<evidence type="ECO:0000256" key="3">
    <source>
        <dbReference type="ARBA" id="ARBA00010752"/>
    </source>
</evidence>
<protein>
    <submittedName>
        <fullName evidence="14">DNA polymerase III subunit beta</fullName>
        <ecNumber evidence="14">2.7.7.7</ecNumber>
    </submittedName>
</protein>
<keyword evidence="5" id="KW-0963">Cytoplasm</keyword>
<dbReference type="Pfam" id="PF02767">
    <property type="entry name" value="DNA_pol3_beta_2"/>
    <property type="match status" value="1"/>
</dbReference>
<dbReference type="RefSeq" id="WP_171113200.1">
    <property type="nucleotide sequence ID" value="NZ_CP053097.1"/>
</dbReference>
<dbReference type="InterPro" id="IPR022637">
    <property type="entry name" value="DNA_polIII_beta_cen"/>
</dbReference>
<evidence type="ECO:0000256" key="10">
    <source>
        <dbReference type="ARBA" id="ARBA00023125"/>
    </source>
</evidence>
<organism evidence="14 15">
    <name type="scientific">Mycoplasma miroungirhinis</name>
    <dbReference type="NCBI Taxonomy" id="754516"/>
    <lineage>
        <taxon>Bacteria</taxon>
        <taxon>Bacillati</taxon>
        <taxon>Mycoplasmatota</taxon>
        <taxon>Mollicutes</taxon>
        <taxon>Mycoplasmataceae</taxon>
        <taxon>Mycoplasma</taxon>
    </lineage>
</organism>
<dbReference type="GO" id="GO:0006271">
    <property type="term" value="P:DNA strand elongation involved in DNA replication"/>
    <property type="evidence" value="ECO:0007669"/>
    <property type="project" value="TreeGrafter"/>
</dbReference>
<dbReference type="Proteomes" id="UP000502118">
    <property type="component" value="Chromosome"/>
</dbReference>
<dbReference type="Gene3D" id="3.10.150.10">
    <property type="entry name" value="DNA Polymerase III, subunit A, domain 2"/>
    <property type="match status" value="1"/>
</dbReference>
<name>A0A6M4JBB0_9MOLU</name>
<evidence type="ECO:0000256" key="8">
    <source>
        <dbReference type="ARBA" id="ARBA00022705"/>
    </source>
</evidence>
<keyword evidence="9" id="KW-0239">DNA-directed DNA polymerase</keyword>
<comment type="subcellular location">
    <subcellularLocation>
        <location evidence="2">Cytoplasm</location>
    </subcellularLocation>
</comment>
<dbReference type="GO" id="GO:0008408">
    <property type="term" value="F:3'-5' exonuclease activity"/>
    <property type="evidence" value="ECO:0007669"/>
    <property type="project" value="InterPro"/>
</dbReference>
<evidence type="ECO:0000259" key="13">
    <source>
        <dbReference type="Pfam" id="PF02768"/>
    </source>
</evidence>
<dbReference type="PANTHER" id="PTHR30478">
    <property type="entry name" value="DNA POLYMERASE III SUBUNIT BETA"/>
    <property type="match status" value="1"/>
</dbReference>
<keyword evidence="8" id="KW-0235">DNA replication</keyword>
<comment type="similarity">
    <text evidence="3">Belongs to the beta sliding clamp family.</text>
</comment>
<dbReference type="GO" id="GO:0005737">
    <property type="term" value="C:cytoplasm"/>
    <property type="evidence" value="ECO:0007669"/>
    <property type="project" value="UniProtKB-SubCell"/>
</dbReference>
<evidence type="ECO:0000256" key="4">
    <source>
        <dbReference type="ARBA" id="ARBA00011400"/>
    </source>
</evidence>
<sequence length="375" mass="42114">MKFNISIQQLDKAIDRVSKALDSNPYLPALKGVLIEATDSAVTFVVSNTQIAVKHTVLTTGSDIETFNKDGCEIIESGIALVPLTLFKNIVKKIDGIVKLETENSVLKIKTDEDTFELNLLDSSEYPETEFEQYGDKIVLPFNILKTIVKNVSFAAAQNATSIILNCVNISAKNNVLIAIATDGFRLARQQIAIDNTVDFNFSIQSKTLKDLLNFDFKGDINMFVSENKIHINFDQSIIQTKLANLAYKDTANSIPRKFEQILTIERKKLTELIQKASLLNSDANSKLRLSIRDSVLYISTNRDEIGKAEIKTTDFSYNDESLDISLVTKNLTEAINVFDGEINLMFAENKQRILIVSKENKNNQQLITPQRGYW</sequence>
<dbReference type="Pfam" id="PF02768">
    <property type="entry name" value="DNA_pol3_beta_3"/>
    <property type="match status" value="1"/>
</dbReference>
<dbReference type="NCBIfam" id="TIGR00663">
    <property type="entry name" value="dnan"/>
    <property type="match status" value="1"/>
</dbReference>
<dbReference type="EC" id="2.7.7.7" evidence="14"/>
<feature type="domain" description="DNA polymerase III beta sliding clamp N-terminal" evidence="11">
    <location>
        <begin position="1"/>
        <end position="128"/>
    </location>
</feature>
<dbReference type="GO" id="GO:0003677">
    <property type="term" value="F:DNA binding"/>
    <property type="evidence" value="ECO:0007669"/>
    <property type="project" value="UniProtKB-KW"/>
</dbReference>
<keyword evidence="10" id="KW-0238">DNA-binding</keyword>
<dbReference type="SUPFAM" id="SSF55979">
    <property type="entry name" value="DNA clamp"/>
    <property type="match status" value="3"/>
</dbReference>
<dbReference type="InterPro" id="IPR001001">
    <property type="entry name" value="DNA_polIII_beta"/>
</dbReference>
<evidence type="ECO:0000256" key="2">
    <source>
        <dbReference type="ARBA" id="ARBA00004496"/>
    </source>
</evidence>
<evidence type="ECO:0000256" key="9">
    <source>
        <dbReference type="ARBA" id="ARBA00022932"/>
    </source>
</evidence>
<comment type="function">
    <text evidence="1">Confers DNA tethering and processivity to DNA polymerases and other proteins. Acts as a clamp, forming a ring around DNA (a reaction catalyzed by the clamp-loading complex) which diffuses in an ATP-independent manner freely and bidirectionally along dsDNA. Initially characterized for its ability to contact the catalytic subunit of DNA polymerase III (Pol III), a complex, multichain enzyme responsible for most of the replicative synthesis in bacteria; Pol III exhibits 3'-5' exonuclease proofreading activity. The beta chain is required for initiation of replication as well as for processivity of DNA replication.</text>
</comment>
<keyword evidence="7 14" id="KW-0548">Nucleotidyltransferase</keyword>
<dbReference type="GO" id="GO:0003887">
    <property type="term" value="F:DNA-directed DNA polymerase activity"/>
    <property type="evidence" value="ECO:0007669"/>
    <property type="project" value="UniProtKB-KW"/>
</dbReference>
<evidence type="ECO:0000313" key="15">
    <source>
        <dbReference type="Proteomes" id="UP000502118"/>
    </source>
</evidence>
<evidence type="ECO:0000259" key="11">
    <source>
        <dbReference type="Pfam" id="PF00712"/>
    </source>
</evidence>
<keyword evidence="6 14" id="KW-0808">Transferase</keyword>
<dbReference type="EMBL" id="CP053097">
    <property type="protein sequence ID" value="QJR44283.1"/>
    <property type="molecule type" value="Genomic_DNA"/>
</dbReference>
<dbReference type="SMART" id="SM00480">
    <property type="entry name" value="POL3Bc"/>
    <property type="match status" value="1"/>
</dbReference>
<dbReference type="PANTHER" id="PTHR30478:SF0">
    <property type="entry name" value="BETA SLIDING CLAMP"/>
    <property type="match status" value="1"/>
</dbReference>
<reference evidence="14 15" key="1">
    <citation type="submission" date="2020-05" db="EMBL/GenBank/DDBJ databases">
        <title>Novel Mycoplasma species detected in Mirounga angustirostris (northern elephant seal) from the USA.</title>
        <authorList>
            <person name="Volokhov D.V."/>
        </authorList>
    </citation>
    <scope>NUCLEOTIDE SEQUENCE [LARGE SCALE GENOMIC DNA]</scope>
    <source>
        <strain evidence="14 15">Mirounga ES2806-NAS</strain>
    </source>
</reference>
<dbReference type="Pfam" id="PF00712">
    <property type="entry name" value="DNA_pol3_beta"/>
    <property type="match status" value="1"/>
</dbReference>
<dbReference type="AlphaFoldDB" id="A0A6M4JBB0"/>
<dbReference type="KEGG" id="mmio:HLA92_02465"/>
<keyword evidence="15" id="KW-1185">Reference proteome</keyword>
<comment type="subunit">
    <text evidence="4">Forms a ring-shaped head-to-tail homodimer around DNA which binds and tethers DNA polymerases and other proteins to the DNA. The DNA replisome complex has a single clamp-loading complex (3 tau and 1 each of delta, delta', psi and chi subunits) which binds 3 Pol III cores (1 core on the leading strand and 2 on the lagging strand) each with a beta sliding clamp dimer. Additional proteins in the replisome are other copies of gamma, psi and chi, Ssb, DNA helicase and RNA primase.</text>
</comment>